<dbReference type="RefSeq" id="WP_115481388.1">
    <property type="nucleotide sequence ID" value="NZ_QRCT01000016.1"/>
</dbReference>
<dbReference type="Gene3D" id="3.20.20.70">
    <property type="entry name" value="Aldolase class I"/>
    <property type="match status" value="1"/>
</dbReference>
<dbReference type="SUPFAM" id="SSF51569">
    <property type="entry name" value="Aldolase"/>
    <property type="match status" value="1"/>
</dbReference>
<comment type="caution">
    <text evidence="2">The sequence shown here is derived from an EMBL/GenBank/DDBJ whole genome shotgun (WGS) entry which is preliminary data.</text>
</comment>
<keyword evidence="3" id="KW-1185">Reference proteome</keyword>
<dbReference type="InterPro" id="IPR013785">
    <property type="entry name" value="Aldolase_TIM"/>
</dbReference>
<keyword evidence="1" id="KW-0704">Schiff base</keyword>
<evidence type="ECO:0000313" key="3">
    <source>
        <dbReference type="Proteomes" id="UP000255036"/>
    </source>
</evidence>
<protein>
    <submittedName>
        <fullName evidence="2">Transaldolase</fullName>
    </submittedName>
</protein>
<organism evidence="2 3">
    <name type="scientific">Anaerosacchariphilus polymeriproducens</name>
    <dbReference type="NCBI Taxonomy" id="1812858"/>
    <lineage>
        <taxon>Bacteria</taxon>
        <taxon>Bacillati</taxon>
        <taxon>Bacillota</taxon>
        <taxon>Clostridia</taxon>
        <taxon>Lachnospirales</taxon>
        <taxon>Lachnospiraceae</taxon>
        <taxon>Anaerosacchariphilus</taxon>
    </lineage>
</organism>
<dbReference type="InterPro" id="IPR001585">
    <property type="entry name" value="TAL/FSA"/>
</dbReference>
<proteinExistence type="predicted"/>
<dbReference type="OrthoDB" id="9809101at2"/>
<dbReference type="InterPro" id="IPR018225">
    <property type="entry name" value="Transaldolase_AS"/>
</dbReference>
<reference evidence="2 3" key="1">
    <citation type="submission" date="2018-07" db="EMBL/GenBank/DDBJ databases">
        <title>Anaerosacharophilus polymeroproducens gen. nov. sp. nov., an anaerobic bacterium isolated from salt field.</title>
        <authorList>
            <person name="Kim W."/>
            <person name="Yang S.-H."/>
            <person name="Oh J."/>
            <person name="Lee J.-H."/>
            <person name="Kwon K.K."/>
        </authorList>
    </citation>
    <scope>NUCLEOTIDE SEQUENCE [LARGE SCALE GENOMIC DNA]</scope>
    <source>
        <strain evidence="2 3">MCWD5</strain>
    </source>
</reference>
<dbReference type="PANTHER" id="PTHR10683">
    <property type="entry name" value="TRANSALDOLASE"/>
    <property type="match status" value="1"/>
</dbReference>
<dbReference type="Pfam" id="PF00923">
    <property type="entry name" value="TAL_FSA"/>
    <property type="match status" value="1"/>
</dbReference>
<dbReference type="PROSITE" id="PS00958">
    <property type="entry name" value="TRANSALDOLASE_2"/>
    <property type="match status" value="1"/>
</dbReference>
<dbReference type="AlphaFoldDB" id="A0A371AWJ5"/>
<dbReference type="GO" id="GO:0005975">
    <property type="term" value="P:carbohydrate metabolic process"/>
    <property type="evidence" value="ECO:0007669"/>
    <property type="project" value="InterPro"/>
</dbReference>
<evidence type="ECO:0000256" key="1">
    <source>
        <dbReference type="ARBA" id="ARBA00023270"/>
    </source>
</evidence>
<accession>A0A371AWJ5</accession>
<gene>
    <name evidence="2" type="ORF">DWV06_06580</name>
</gene>
<evidence type="ECO:0000313" key="2">
    <source>
        <dbReference type="EMBL" id="RDU23955.1"/>
    </source>
</evidence>
<dbReference type="EMBL" id="QRCT01000016">
    <property type="protein sequence ID" value="RDU23955.1"/>
    <property type="molecule type" value="Genomic_DNA"/>
</dbReference>
<dbReference type="Proteomes" id="UP000255036">
    <property type="component" value="Unassembled WGS sequence"/>
</dbReference>
<sequence length="353" mass="39806">MGEYLGKLHETVVKFPNTDIWMDSCGEAELDYGLERGIVGATSNPVIIGQVIKDELPIWEGRIKHYIAEMPTATEEEIAWEVVHECTRERAKKLLPVFEATNGKKGRLSAQTNAKFYRSPEKMVEQAVYLSSLGDNIQIKMPTSEAGIKAFEEVTYQGVNINATVSFTVAQAVAVAEAVERGLKRREAEGLSTEDMTPICTIMIGRTDDWVKESVKGIAVDHPDALEWAGVAVMKEAYRIFNERGYRTRLLTAAYRNVYHWSEFIGGDISMTIPFGWHKKINACDVEVVSRIDNPIPEEFMNTLKKLPEFIKAFDEKALPVEEFVNFGAFRKTINGFISGYEDLLKLVRSYMV</sequence>
<name>A0A371AWJ5_9FIRM</name>